<sequence length="92" mass="10739">MSLSQLNHDPKLDVMKALRVFNHVMDHGDKEGDVRHFMGLSASTDFDGYTMYLNSHHAKLTVFFHNKYQLEFAKAEELDEFYTLLDRVAEVM</sequence>
<reference evidence="1 2" key="1">
    <citation type="submission" date="2018-10" db="EMBL/GenBank/DDBJ databases">
        <title>Genomic Encyclopedia of Type Strains, Phase IV (KMG-IV): sequencing the most valuable type-strain genomes for metagenomic binning, comparative biology and taxonomic classification.</title>
        <authorList>
            <person name="Goeker M."/>
        </authorList>
    </citation>
    <scope>NUCLEOTIDE SEQUENCE [LARGE SCALE GENOMIC DNA]</scope>
    <source>
        <strain evidence="1 2">DSM 25080</strain>
    </source>
</reference>
<protein>
    <submittedName>
        <fullName evidence="1">DUF3081 family protein</fullName>
    </submittedName>
</protein>
<organism evidence="1 2">
    <name type="scientific">Umboniibacter marinipuniceus</name>
    <dbReference type="NCBI Taxonomy" id="569599"/>
    <lineage>
        <taxon>Bacteria</taxon>
        <taxon>Pseudomonadati</taxon>
        <taxon>Pseudomonadota</taxon>
        <taxon>Gammaproteobacteria</taxon>
        <taxon>Cellvibrionales</taxon>
        <taxon>Cellvibrionaceae</taxon>
        <taxon>Umboniibacter</taxon>
    </lineage>
</organism>
<evidence type="ECO:0000313" key="2">
    <source>
        <dbReference type="Proteomes" id="UP000267187"/>
    </source>
</evidence>
<dbReference type="Proteomes" id="UP000267187">
    <property type="component" value="Unassembled WGS sequence"/>
</dbReference>
<dbReference type="OrthoDB" id="5818611at2"/>
<evidence type="ECO:0000313" key="1">
    <source>
        <dbReference type="EMBL" id="RMA82566.1"/>
    </source>
</evidence>
<proteinExistence type="predicted"/>
<name>A0A3M0ADF9_9GAMM</name>
<dbReference type="RefSeq" id="WP_121875888.1">
    <property type="nucleotide sequence ID" value="NZ_REFJ01000001.1"/>
</dbReference>
<dbReference type="InterPro" id="IPR021432">
    <property type="entry name" value="DUF3081"/>
</dbReference>
<dbReference type="Pfam" id="PF11280">
    <property type="entry name" value="DUF3081"/>
    <property type="match status" value="1"/>
</dbReference>
<gene>
    <name evidence="1" type="ORF">DFR27_0516</name>
</gene>
<dbReference type="AlphaFoldDB" id="A0A3M0ADF9"/>
<keyword evidence="2" id="KW-1185">Reference proteome</keyword>
<dbReference type="EMBL" id="REFJ01000001">
    <property type="protein sequence ID" value="RMA82566.1"/>
    <property type="molecule type" value="Genomic_DNA"/>
</dbReference>
<comment type="caution">
    <text evidence="1">The sequence shown here is derived from an EMBL/GenBank/DDBJ whole genome shotgun (WGS) entry which is preliminary data.</text>
</comment>
<accession>A0A3M0ADF9</accession>